<comment type="caution">
    <text evidence="2">The sequence shown here is derived from an EMBL/GenBank/DDBJ whole genome shotgun (WGS) entry which is preliminary data.</text>
</comment>
<evidence type="ECO:0000313" key="2">
    <source>
        <dbReference type="EMBL" id="TRM60678.1"/>
    </source>
</evidence>
<protein>
    <submittedName>
        <fullName evidence="2">Uncharacterized protein</fullName>
    </submittedName>
</protein>
<feature type="compositionally biased region" description="Pro residues" evidence="1">
    <location>
        <begin position="182"/>
        <end position="196"/>
    </location>
</feature>
<reference evidence="2 3" key="1">
    <citation type="journal article" date="2019" name="New Phytol.">
        <title>Comparative genomics reveals unique wood-decay strategies and fruiting body development in the Schizophyllaceae.</title>
        <authorList>
            <person name="Almasi E."/>
            <person name="Sahu N."/>
            <person name="Krizsan K."/>
            <person name="Balint B."/>
            <person name="Kovacs G.M."/>
            <person name="Kiss B."/>
            <person name="Cseklye J."/>
            <person name="Drula E."/>
            <person name="Henrissat B."/>
            <person name="Nagy I."/>
            <person name="Chovatia M."/>
            <person name="Adam C."/>
            <person name="LaButti K."/>
            <person name="Lipzen A."/>
            <person name="Riley R."/>
            <person name="Grigoriev I.V."/>
            <person name="Nagy L.G."/>
        </authorList>
    </citation>
    <scope>NUCLEOTIDE SEQUENCE [LARGE SCALE GENOMIC DNA]</scope>
    <source>
        <strain evidence="2 3">NL-1724</strain>
    </source>
</reference>
<feature type="compositionally biased region" description="Acidic residues" evidence="1">
    <location>
        <begin position="161"/>
        <end position="179"/>
    </location>
</feature>
<feature type="non-terminal residue" evidence="2">
    <location>
        <position position="478"/>
    </location>
</feature>
<dbReference type="AlphaFoldDB" id="A0A550C7A6"/>
<feature type="region of interest" description="Disordered" evidence="1">
    <location>
        <begin position="383"/>
        <end position="402"/>
    </location>
</feature>
<evidence type="ECO:0000256" key="1">
    <source>
        <dbReference type="SAM" id="MobiDB-lite"/>
    </source>
</evidence>
<feature type="region of interest" description="Disordered" evidence="1">
    <location>
        <begin position="154"/>
        <end position="281"/>
    </location>
</feature>
<keyword evidence="3" id="KW-1185">Reference proteome</keyword>
<evidence type="ECO:0000313" key="3">
    <source>
        <dbReference type="Proteomes" id="UP000320762"/>
    </source>
</evidence>
<feature type="compositionally biased region" description="Basic and acidic residues" evidence="1">
    <location>
        <begin position="458"/>
        <end position="472"/>
    </location>
</feature>
<name>A0A550C7A6_9AGAR</name>
<proteinExistence type="predicted"/>
<dbReference type="Proteomes" id="UP000320762">
    <property type="component" value="Unassembled WGS sequence"/>
</dbReference>
<feature type="region of interest" description="Disordered" evidence="1">
    <location>
        <begin position="1"/>
        <end position="45"/>
    </location>
</feature>
<organism evidence="2 3">
    <name type="scientific">Schizophyllum amplum</name>
    <dbReference type="NCBI Taxonomy" id="97359"/>
    <lineage>
        <taxon>Eukaryota</taxon>
        <taxon>Fungi</taxon>
        <taxon>Dikarya</taxon>
        <taxon>Basidiomycota</taxon>
        <taxon>Agaricomycotina</taxon>
        <taxon>Agaricomycetes</taxon>
        <taxon>Agaricomycetidae</taxon>
        <taxon>Agaricales</taxon>
        <taxon>Schizophyllaceae</taxon>
        <taxon>Schizophyllum</taxon>
    </lineage>
</organism>
<accession>A0A550C7A6</accession>
<feature type="compositionally biased region" description="Low complexity" evidence="1">
    <location>
        <begin position="202"/>
        <end position="214"/>
    </location>
</feature>
<feature type="compositionally biased region" description="Basic and acidic residues" evidence="1">
    <location>
        <begin position="1"/>
        <end position="35"/>
    </location>
</feature>
<feature type="region of interest" description="Disordered" evidence="1">
    <location>
        <begin position="444"/>
        <end position="478"/>
    </location>
</feature>
<sequence length="478" mass="53176">MREPEVRRASKRAYYERNKARLQQRARERYAERSAHAPTTDAADVHLAAHCKGAKLERRDPERRKASKAAYYERNHEPLKYKRLNIYRKRWMMKHGVDKFMTKFCGRRQAESKEAGVDQAVSNPAPRVSLRARIFPPGQRLDAAEACLDSEGVYEGPELGWSDEDSDHADITDWGDDDAGHEPPPSPPPSPPPPSPNRRTRQASAAPTSASATQGFKRPPIHIGIQRELTGGKATNSTGGTTLRRPNIPFASAPHPREDRLPTRARSASPVKPRPEKGASVAYRVKGKGKGTALISISDDEPDNAWETVAVNARNSVSDDERADRHIDGRHVSDSGDECYIVVAAGVEPEIHSEWAEARDARDQLRESGFVDAKVVYAKDAAARRRSSTSSVQPGKKGRKSAFTAEQQEYLDDFVSGYKGISQGTVKSEDFWPTVFPDYFTRWPLPEPDVDLSNCSTEGERAKALQQKKDDAMTVARQ</sequence>
<gene>
    <name evidence="2" type="ORF">BD626DRAFT_538515</name>
</gene>
<dbReference type="EMBL" id="VDMD01000020">
    <property type="protein sequence ID" value="TRM60678.1"/>
    <property type="molecule type" value="Genomic_DNA"/>
</dbReference>